<feature type="compositionally biased region" description="Low complexity" evidence="1">
    <location>
        <begin position="8"/>
        <end position="19"/>
    </location>
</feature>
<dbReference type="InterPro" id="IPR021861">
    <property type="entry name" value="THO_THOC1"/>
</dbReference>
<dbReference type="GO" id="GO:0006406">
    <property type="term" value="P:mRNA export from nucleus"/>
    <property type="evidence" value="ECO:0007669"/>
    <property type="project" value="TreeGrafter"/>
</dbReference>
<keyword evidence="3" id="KW-1185">Reference proteome</keyword>
<feature type="compositionally biased region" description="Basic and acidic residues" evidence="1">
    <location>
        <begin position="279"/>
        <end position="288"/>
    </location>
</feature>
<dbReference type="Proteomes" id="UP000274822">
    <property type="component" value="Unassembled WGS sequence"/>
</dbReference>
<protein>
    <submittedName>
        <fullName evidence="2">THO complex subunit 1 transcription elongation factor-domain-containing protein</fullName>
    </submittedName>
</protein>
<keyword evidence="2" id="KW-0251">Elongation factor</keyword>
<dbReference type="EMBL" id="RBNJ01026311">
    <property type="protein sequence ID" value="RUS14977.1"/>
    <property type="molecule type" value="Genomic_DNA"/>
</dbReference>
<evidence type="ECO:0000256" key="1">
    <source>
        <dbReference type="SAM" id="MobiDB-lite"/>
    </source>
</evidence>
<feature type="compositionally biased region" description="Acidic residues" evidence="1">
    <location>
        <begin position="289"/>
        <end position="305"/>
    </location>
</feature>
<feature type="compositionally biased region" description="Basic and acidic residues" evidence="1">
    <location>
        <begin position="344"/>
        <end position="363"/>
    </location>
</feature>
<sequence>MAGSKNQPPSSTSAATAGAPDEEHRTRKRKHRNDEAPTAQEIQDVKREFFFPKFLTSQNLLKLEMADPYFRRHVLVQFLIIFEYLTGFPGKDRELPSAKPNPVKLAHAINEAQETWIHDTRKKVVDELKATPPDGRKFSDTVLMVLKRDRNWIQWKANSCHTFEETPLGEDAYKDFPAKRQKLEAHYPSYRWKLGTSELTRLWKKADDVLPLMHHARLWRALRLGSTQHLHLFRDLFGNDNPAALAKDETKACTRLSALIERDRLGPAAKASAVNGEAKTSDEVKAEEPEPENEPEPEPEPEAMAEAEGVANGSTDEPVHENGIGIEHVREAMAVDREEGETESEVKVEGRLRNDSESEDEVHLVKNGELEAEIEVKVEVA</sequence>
<feature type="region of interest" description="Disordered" evidence="1">
    <location>
        <begin position="1"/>
        <end position="41"/>
    </location>
</feature>
<feature type="compositionally biased region" description="Basic and acidic residues" evidence="1">
    <location>
        <begin position="327"/>
        <end position="337"/>
    </location>
</feature>
<evidence type="ECO:0000313" key="3">
    <source>
        <dbReference type="Proteomes" id="UP000274822"/>
    </source>
</evidence>
<dbReference type="GO" id="GO:0000445">
    <property type="term" value="C:THO complex part of transcription export complex"/>
    <property type="evidence" value="ECO:0007669"/>
    <property type="project" value="TreeGrafter"/>
</dbReference>
<comment type="caution">
    <text evidence="2">The sequence shown here is derived from an EMBL/GenBank/DDBJ whole genome shotgun (WGS) entry which is preliminary data.</text>
</comment>
<dbReference type="AlphaFoldDB" id="A0A433PBS9"/>
<dbReference type="PANTHER" id="PTHR13265:SF0">
    <property type="entry name" value="HPR1"/>
    <property type="match status" value="1"/>
</dbReference>
<organism evidence="2 3">
    <name type="scientific">Jimgerdemannia flammicorona</name>
    <dbReference type="NCBI Taxonomy" id="994334"/>
    <lineage>
        <taxon>Eukaryota</taxon>
        <taxon>Fungi</taxon>
        <taxon>Fungi incertae sedis</taxon>
        <taxon>Mucoromycota</taxon>
        <taxon>Mucoromycotina</taxon>
        <taxon>Endogonomycetes</taxon>
        <taxon>Endogonales</taxon>
        <taxon>Endogonaceae</taxon>
        <taxon>Jimgerdemannia</taxon>
    </lineage>
</organism>
<name>A0A433PBS9_9FUNG</name>
<evidence type="ECO:0000313" key="2">
    <source>
        <dbReference type="EMBL" id="RUS14977.1"/>
    </source>
</evidence>
<dbReference type="GO" id="GO:0003746">
    <property type="term" value="F:translation elongation factor activity"/>
    <property type="evidence" value="ECO:0007669"/>
    <property type="project" value="UniProtKB-KW"/>
</dbReference>
<gene>
    <name evidence="2" type="ORF">BC938DRAFT_477135</name>
</gene>
<keyword evidence="2" id="KW-0648">Protein biosynthesis</keyword>
<accession>A0A433PBS9</accession>
<reference evidence="2 3" key="1">
    <citation type="journal article" date="2018" name="New Phytol.">
        <title>Phylogenomics of Endogonaceae and evolution of mycorrhizas within Mucoromycota.</title>
        <authorList>
            <person name="Chang Y."/>
            <person name="Desiro A."/>
            <person name="Na H."/>
            <person name="Sandor L."/>
            <person name="Lipzen A."/>
            <person name="Clum A."/>
            <person name="Barry K."/>
            <person name="Grigoriev I.V."/>
            <person name="Martin F.M."/>
            <person name="Stajich J.E."/>
            <person name="Smith M.E."/>
            <person name="Bonito G."/>
            <person name="Spatafora J.W."/>
        </authorList>
    </citation>
    <scope>NUCLEOTIDE SEQUENCE [LARGE SCALE GENOMIC DNA]</scope>
    <source>
        <strain evidence="2 3">AD002</strain>
    </source>
</reference>
<dbReference type="PANTHER" id="PTHR13265">
    <property type="entry name" value="THO COMPLEX SUBUNIT 1"/>
    <property type="match status" value="1"/>
</dbReference>
<feature type="region of interest" description="Disordered" evidence="1">
    <location>
        <begin position="267"/>
        <end position="363"/>
    </location>
</feature>
<dbReference type="Pfam" id="PF11957">
    <property type="entry name" value="efThoc1"/>
    <property type="match status" value="1"/>
</dbReference>
<proteinExistence type="predicted"/>